<dbReference type="InterPro" id="IPR016181">
    <property type="entry name" value="Acyl_CoA_acyltransferase"/>
</dbReference>
<evidence type="ECO:0000313" key="2">
    <source>
        <dbReference type="EMBL" id="KAA1174621.1"/>
    </source>
</evidence>
<sequence length="101" mass="11233">MMTSTRLANLLPCDRRRSLFPDGRRLPPRGSSCSAAAAIGIGNSLIKATLDTARRMRCRRLVLDTMPAMTSAIAAYEALGFQRIDPYWNNILPVIYYGKTL</sequence>
<dbReference type="SUPFAM" id="SSF55729">
    <property type="entry name" value="Acyl-CoA N-acyltransferases (Nat)"/>
    <property type="match status" value="1"/>
</dbReference>
<dbReference type="Gene3D" id="3.40.630.30">
    <property type="match status" value="1"/>
</dbReference>
<dbReference type="Proteomes" id="UP000323608">
    <property type="component" value="Unassembled WGS sequence"/>
</dbReference>
<accession>A0A5B0VKS6</accession>
<proteinExistence type="predicted"/>
<feature type="domain" description="N-acetyltransferase" evidence="1">
    <location>
        <begin position="40"/>
        <end position="101"/>
    </location>
</feature>
<comment type="caution">
    <text evidence="2">The sequence shown here is derived from an EMBL/GenBank/DDBJ whole genome shotgun (WGS) entry which is preliminary data.</text>
</comment>
<keyword evidence="2" id="KW-0808">Transferase</keyword>
<dbReference type="OrthoDB" id="2436196at2"/>
<evidence type="ECO:0000259" key="1">
    <source>
        <dbReference type="PROSITE" id="PS51186"/>
    </source>
</evidence>
<protein>
    <submittedName>
        <fullName evidence="2">GNAT family N-acetyltransferase</fullName>
    </submittedName>
</protein>
<organism evidence="2 3">
    <name type="scientific">Rhizobium tropici</name>
    <dbReference type="NCBI Taxonomy" id="398"/>
    <lineage>
        <taxon>Bacteria</taxon>
        <taxon>Pseudomonadati</taxon>
        <taxon>Pseudomonadota</taxon>
        <taxon>Alphaproteobacteria</taxon>
        <taxon>Hyphomicrobiales</taxon>
        <taxon>Rhizobiaceae</taxon>
        <taxon>Rhizobium/Agrobacterium group</taxon>
        <taxon>Rhizobium</taxon>
    </lineage>
</organism>
<dbReference type="PROSITE" id="PS51186">
    <property type="entry name" value="GNAT"/>
    <property type="match status" value="1"/>
</dbReference>
<reference evidence="2 3" key="1">
    <citation type="submission" date="2019-07" db="EMBL/GenBank/DDBJ databases">
        <title>The Draft Genome Sequence of Rhizobium tropici SARCC-755 Associated with Superior Nodulation on Pigeonpea (Cajanus cajan (L.) Millsp.).</title>
        <authorList>
            <person name="Bopape F.L."/>
            <person name="Hassen A.I."/>
            <person name="Swanevelder Z.H."/>
            <person name="Gwata E.T."/>
        </authorList>
    </citation>
    <scope>NUCLEOTIDE SEQUENCE [LARGE SCALE GENOMIC DNA]</scope>
    <source>
        <strain evidence="2 3">SARCC-755</strain>
    </source>
</reference>
<evidence type="ECO:0000313" key="3">
    <source>
        <dbReference type="Proteomes" id="UP000323608"/>
    </source>
</evidence>
<dbReference type="GO" id="GO:0016747">
    <property type="term" value="F:acyltransferase activity, transferring groups other than amino-acyl groups"/>
    <property type="evidence" value="ECO:0007669"/>
    <property type="project" value="InterPro"/>
</dbReference>
<dbReference type="AlphaFoldDB" id="A0A5B0VKS6"/>
<name>A0A5B0VKS6_RHITR</name>
<dbReference type="InterPro" id="IPR000182">
    <property type="entry name" value="GNAT_dom"/>
</dbReference>
<gene>
    <name evidence="2" type="ORF">FP026_29680</name>
</gene>
<dbReference type="Pfam" id="PF00583">
    <property type="entry name" value="Acetyltransf_1"/>
    <property type="match status" value="1"/>
</dbReference>
<dbReference type="EMBL" id="VNIP01000022">
    <property type="protein sequence ID" value="KAA1174621.1"/>
    <property type="molecule type" value="Genomic_DNA"/>
</dbReference>